<gene>
    <name evidence="7" type="primary">tssI</name>
    <name evidence="7" type="ORF">QWZ10_07290</name>
</gene>
<dbReference type="SUPFAM" id="SSF69349">
    <property type="entry name" value="Phage fibre proteins"/>
    <property type="match status" value="1"/>
</dbReference>
<dbReference type="Gene3D" id="3.55.50.10">
    <property type="entry name" value="Baseplate protein-like domains"/>
    <property type="match status" value="1"/>
</dbReference>
<proteinExistence type="inferred from homology"/>
<comment type="caution">
    <text evidence="7">The sequence shown here is derived from an EMBL/GenBank/DDBJ whole genome shotgun (WGS) entry which is preliminary data.</text>
</comment>
<organism evidence="7 8">
    <name type="scientific">Paracoccus cavernae</name>
    <dbReference type="NCBI Taxonomy" id="1571207"/>
    <lineage>
        <taxon>Bacteria</taxon>
        <taxon>Pseudomonadati</taxon>
        <taxon>Pseudomonadota</taxon>
        <taxon>Alphaproteobacteria</taxon>
        <taxon>Rhodobacterales</taxon>
        <taxon>Paracoccaceae</taxon>
        <taxon>Paracoccus</taxon>
    </lineage>
</organism>
<dbReference type="PANTHER" id="PTHR32305">
    <property type="match status" value="1"/>
</dbReference>
<evidence type="ECO:0000256" key="2">
    <source>
        <dbReference type="ARBA" id="ARBA00005558"/>
    </source>
</evidence>
<keyword evidence="8" id="KW-1185">Reference proteome</keyword>
<dbReference type="PANTHER" id="PTHR32305:SF15">
    <property type="entry name" value="PROTEIN RHSA-RELATED"/>
    <property type="match status" value="1"/>
</dbReference>
<reference evidence="8" key="1">
    <citation type="journal article" date="2019" name="Int. J. Syst. Evol. Microbiol.">
        <title>The Global Catalogue of Microorganisms (GCM) 10K type strain sequencing project: providing services to taxonomists for standard genome sequencing and annotation.</title>
        <authorList>
            <consortium name="The Broad Institute Genomics Platform"/>
            <consortium name="The Broad Institute Genome Sequencing Center for Infectious Disease"/>
            <person name="Wu L."/>
            <person name="Ma J."/>
        </authorList>
    </citation>
    <scope>NUCLEOTIDE SEQUENCE [LARGE SCALE GENOMIC DNA]</scope>
    <source>
        <strain evidence="8">CECT 8482</strain>
    </source>
</reference>
<dbReference type="InterPro" id="IPR006531">
    <property type="entry name" value="Gp5/Vgr_OB"/>
</dbReference>
<accession>A0ABT8D5N3</accession>
<feature type="domain" description="Gp5/Type VI secretion system Vgr protein OB-fold" evidence="5">
    <location>
        <begin position="302"/>
        <end position="367"/>
    </location>
</feature>
<name>A0ABT8D5N3_9RHOB</name>
<evidence type="ECO:0000256" key="1">
    <source>
        <dbReference type="ARBA" id="ARBA00004613"/>
    </source>
</evidence>
<dbReference type="Pfam" id="PF05954">
    <property type="entry name" value="Phage_GPD"/>
    <property type="match status" value="1"/>
</dbReference>
<sequence>MGSNENGHRYDLNLRPWFWLAGLRRNQRIFHNKTVVEILKELLADYADLGTPALDMALTGDHPVLEYTVQYRRSDLDFARRQMERHGISFHFRHEDGNHTLVLTDDIASHVSVGSREFKSYDAHHQADGEHFWEWAPERNLTTGAVRLTDYNFKTPMAAMETDRQGDAAYAHGQIESFDYPGDYLDRARGKGMVGLKALGERGGDRRHRAAGDCVSLGAGMQVTLSGDPVPGTGETYLVLSANYHFMSEAYGTGSPSKDGYAFNASWSMMPISAPMVPPRRTPIPVVQGPQTAMVVGEGEIDCDDFGRILVRFHWDLQNAFSMRCRVSQSWAGAGWGGMVIPRIGMEVVVEFLEGDPDKPLVTGCVYNGKNNVPYDLPANKTISTFKSDTHEGAGYNEFRFEDQAGREEVFMHAQKDHNTIIENDESHSIGHNRSKSVANDQSESVGNNKSISIGNDHNETIGNDMYYNVGRNQQENYGKDHIHRVGNIHKQAIFADHLYEAGRNFEGEVFGRYTLDVGKSITNNTRIHTLMAYEKMQIKGPGGKITIDASGISLEAPTIWLKGNVVMSSGSSTQVSTLQMAAREGLPLCEECAKFEDATSEE</sequence>
<feature type="region of interest" description="Disordered" evidence="4">
    <location>
        <begin position="426"/>
        <end position="458"/>
    </location>
</feature>
<dbReference type="SUPFAM" id="SSF69255">
    <property type="entry name" value="gp5 N-terminal domain-like"/>
    <property type="match status" value="1"/>
</dbReference>
<protein>
    <submittedName>
        <fullName evidence="7">Type VI secretion system tip protein TssI/VgrG</fullName>
    </submittedName>
</protein>
<feature type="compositionally biased region" description="Polar residues" evidence="4">
    <location>
        <begin position="430"/>
        <end position="456"/>
    </location>
</feature>
<dbReference type="Pfam" id="PF22178">
    <property type="entry name" value="Gp5_trimer_C"/>
    <property type="match status" value="1"/>
</dbReference>
<dbReference type="InterPro" id="IPR050708">
    <property type="entry name" value="T6SS_VgrG/RHS"/>
</dbReference>
<dbReference type="InterPro" id="IPR017847">
    <property type="entry name" value="T6SS_RhsGE_Vgr_subset"/>
</dbReference>
<dbReference type="SUPFAM" id="SSF69279">
    <property type="entry name" value="Phage tail proteins"/>
    <property type="match status" value="2"/>
</dbReference>
<dbReference type="NCBIfam" id="TIGR01646">
    <property type="entry name" value="vgr_GE"/>
    <property type="match status" value="1"/>
</dbReference>
<dbReference type="Gene3D" id="2.40.50.230">
    <property type="entry name" value="Gp5 N-terminal domain"/>
    <property type="match status" value="1"/>
</dbReference>
<evidence type="ECO:0000313" key="7">
    <source>
        <dbReference type="EMBL" id="MDN3711686.1"/>
    </source>
</evidence>
<comment type="subcellular location">
    <subcellularLocation>
        <location evidence="1">Secreted</location>
    </subcellularLocation>
</comment>
<evidence type="ECO:0000313" key="8">
    <source>
        <dbReference type="Proteomes" id="UP001243846"/>
    </source>
</evidence>
<dbReference type="InterPro" id="IPR006533">
    <property type="entry name" value="T6SS_Vgr_RhsGE"/>
</dbReference>
<dbReference type="EMBL" id="JAUFRC010000001">
    <property type="protein sequence ID" value="MDN3711686.1"/>
    <property type="molecule type" value="Genomic_DNA"/>
</dbReference>
<dbReference type="Gene3D" id="4.10.220.110">
    <property type="match status" value="1"/>
</dbReference>
<comment type="similarity">
    <text evidence="2">Belongs to the VgrG protein family.</text>
</comment>
<dbReference type="NCBIfam" id="TIGR03361">
    <property type="entry name" value="VI_Rhs_Vgr"/>
    <property type="match status" value="1"/>
</dbReference>
<dbReference type="InterPro" id="IPR037026">
    <property type="entry name" value="Vgr_OB-fold_dom_sf"/>
</dbReference>
<evidence type="ECO:0000256" key="4">
    <source>
        <dbReference type="SAM" id="MobiDB-lite"/>
    </source>
</evidence>
<evidence type="ECO:0000259" key="5">
    <source>
        <dbReference type="Pfam" id="PF04717"/>
    </source>
</evidence>
<keyword evidence="3" id="KW-0964">Secreted</keyword>
<evidence type="ECO:0000256" key="3">
    <source>
        <dbReference type="ARBA" id="ARBA00022525"/>
    </source>
</evidence>
<dbReference type="Proteomes" id="UP001243846">
    <property type="component" value="Unassembled WGS sequence"/>
</dbReference>
<feature type="domain" description="Gp5/Type VI secretion system Vgr C-terminal trimerisation" evidence="6">
    <location>
        <begin position="384"/>
        <end position="492"/>
    </location>
</feature>
<evidence type="ECO:0000259" key="6">
    <source>
        <dbReference type="Pfam" id="PF22178"/>
    </source>
</evidence>
<dbReference type="Pfam" id="PF04717">
    <property type="entry name" value="Phage_base_V"/>
    <property type="match status" value="1"/>
</dbReference>
<dbReference type="InterPro" id="IPR054030">
    <property type="entry name" value="Gp5_Vgr_C"/>
</dbReference>